<dbReference type="PROSITE" id="PS51186">
    <property type="entry name" value="GNAT"/>
    <property type="match status" value="1"/>
</dbReference>
<dbReference type="InterPro" id="IPR016181">
    <property type="entry name" value="Acyl_CoA_acyltransferase"/>
</dbReference>
<gene>
    <name evidence="2" type="ORF">PX653_23750</name>
</gene>
<dbReference type="Pfam" id="PF00583">
    <property type="entry name" value="Acetyltransf_1"/>
    <property type="match status" value="1"/>
</dbReference>
<proteinExistence type="predicted"/>
<feature type="domain" description="N-acetyltransferase" evidence="1">
    <location>
        <begin position="13"/>
        <end position="174"/>
    </location>
</feature>
<keyword evidence="3" id="KW-1185">Reference proteome</keyword>
<dbReference type="Gene3D" id="3.40.630.30">
    <property type="match status" value="1"/>
</dbReference>
<organism evidence="2 3">
    <name type="scientific">Pseudoduganella chitinolytica</name>
    <dbReference type="NCBI Taxonomy" id="34070"/>
    <lineage>
        <taxon>Bacteria</taxon>
        <taxon>Pseudomonadati</taxon>
        <taxon>Pseudomonadota</taxon>
        <taxon>Betaproteobacteria</taxon>
        <taxon>Burkholderiales</taxon>
        <taxon>Oxalobacteraceae</taxon>
        <taxon>Telluria group</taxon>
        <taxon>Pseudoduganella</taxon>
    </lineage>
</organism>
<evidence type="ECO:0000259" key="1">
    <source>
        <dbReference type="PROSITE" id="PS51186"/>
    </source>
</evidence>
<accession>A0ABY8BMV6</accession>
<evidence type="ECO:0000313" key="2">
    <source>
        <dbReference type="EMBL" id="WEF36007.1"/>
    </source>
</evidence>
<dbReference type="SUPFAM" id="SSF55729">
    <property type="entry name" value="Acyl-CoA N-acyltransferases (Nat)"/>
    <property type="match status" value="1"/>
</dbReference>
<name>A0ABY8BMV6_9BURK</name>
<sequence>MQRWFNKGGRETIPIKALSERDRRRMLRHFLSLERSDRILRFGSYMGDEQVTRYVEGIDFQRDMVFGVYNRVFRLAAVGHLAFAPRQAGSEGKTAKDRVAEFGVSVLKSARGLGIGSKLFERAAIVCRNHDVDTLYMHCLSSNQTMMHIAKKAGMEIHRDYGEADAYLKLGPADPASVLQEAMQEQLATIDYALKANVRRAAKLLDKLPRRTPKE</sequence>
<dbReference type="EMBL" id="CP119083">
    <property type="protein sequence ID" value="WEF36007.1"/>
    <property type="molecule type" value="Genomic_DNA"/>
</dbReference>
<dbReference type="InterPro" id="IPR000182">
    <property type="entry name" value="GNAT_dom"/>
</dbReference>
<dbReference type="Proteomes" id="UP001216510">
    <property type="component" value="Chromosome"/>
</dbReference>
<reference evidence="2 3" key="1">
    <citation type="submission" date="2023-02" db="EMBL/GenBank/DDBJ databases">
        <title>Gemone sequence of Telluria chitinolytica ACM 3522T.</title>
        <authorList>
            <person name="Frediansyah A."/>
            <person name="Miess H."/>
            <person name="Gross H."/>
        </authorList>
    </citation>
    <scope>NUCLEOTIDE SEQUENCE [LARGE SCALE GENOMIC DNA]</scope>
    <source>
        <strain evidence="2 3">ACM 3522</strain>
    </source>
</reference>
<protein>
    <submittedName>
        <fullName evidence="2">GNAT family N-acetyltransferase</fullName>
    </submittedName>
</protein>
<evidence type="ECO:0000313" key="3">
    <source>
        <dbReference type="Proteomes" id="UP001216510"/>
    </source>
</evidence>